<evidence type="ECO:0000256" key="4">
    <source>
        <dbReference type="ARBA" id="ARBA00022964"/>
    </source>
</evidence>
<dbReference type="InterPro" id="IPR042098">
    <property type="entry name" value="TauD-like_sf"/>
</dbReference>
<evidence type="ECO:0000256" key="1">
    <source>
        <dbReference type="ARBA" id="ARBA00001954"/>
    </source>
</evidence>
<dbReference type="GO" id="GO:0045329">
    <property type="term" value="P:carnitine biosynthetic process"/>
    <property type="evidence" value="ECO:0007669"/>
    <property type="project" value="TreeGrafter"/>
</dbReference>
<evidence type="ECO:0000256" key="5">
    <source>
        <dbReference type="ARBA" id="ARBA00023002"/>
    </source>
</evidence>
<keyword evidence="5" id="KW-0560">Oxidoreductase</keyword>
<dbReference type="Proteomes" id="UP000604046">
    <property type="component" value="Unassembled WGS sequence"/>
</dbReference>
<evidence type="ECO:0000256" key="3">
    <source>
        <dbReference type="ARBA" id="ARBA00022723"/>
    </source>
</evidence>
<evidence type="ECO:0000256" key="2">
    <source>
        <dbReference type="ARBA" id="ARBA00008654"/>
    </source>
</evidence>
<dbReference type="GO" id="GO:0051213">
    <property type="term" value="F:dioxygenase activity"/>
    <property type="evidence" value="ECO:0007669"/>
    <property type="project" value="UniProtKB-KW"/>
</dbReference>
<dbReference type="OrthoDB" id="408401at2759"/>
<feature type="domain" description="TauD/TfdA-like" evidence="7">
    <location>
        <begin position="70"/>
        <end position="302"/>
    </location>
</feature>
<dbReference type="Pfam" id="PF02668">
    <property type="entry name" value="TauD"/>
    <property type="match status" value="1"/>
</dbReference>
<proteinExistence type="inferred from homology"/>
<dbReference type="GO" id="GO:0005739">
    <property type="term" value="C:mitochondrion"/>
    <property type="evidence" value="ECO:0007669"/>
    <property type="project" value="TreeGrafter"/>
</dbReference>
<reference evidence="8" key="1">
    <citation type="submission" date="2021-02" db="EMBL/GenBank/DDBJ databases">
        <authorList>
            <person name="Dougan E. K."/>
            <person name="Rhodes N."/>
            <person name="Thang M."/>
            <person name="Chan C."/>
        </authorList>
    </citation>
    <scope>NUCLEOTIDE SEQUENCE</scope>
</reference>
<gene>
    <name evidence="8" type="ORF">SNAT2548_LOCUS15681</name>
</gene>
<keyword evidence="4" id="KW-0223">Dioxygenase</keyword>
<dbReference type="CDD" id="cd00250">
    <property type="entry name" value="CAS_like"/>
    <property type="match status" value="1"/>
</dbReference>
<dbReference type="PANTHER" id="PTHR10696:SF25">
    <property type="entry name" value="OXIDOREDUCTASE AIM17-RELATED"/>
    <property type="match status" value="1"/>
</dbReference>
<comment type="similarity">
    <text evidence="2">Belongs to the gamma-BBH/TMLD family.</text>
</comment>
<evidence type="ECO:0000256" key="6">
    <source>
        <dbReference type="ARBA" id="ARBA00023004"/>
    </source>
</evidence>
<keyword evidence="3" id="KW-0479">Metal-binding</keyword>
<dbReference type="EMBL" id="CAJNDS010002046">
    <property type="protein sequence ID" value="CAE7297900.1"/>
    <property type="molecule type" value="Genomic_DNA"/>
</dbReference>
<dbReference type="InterPro" id="IPR050411">
    <property type="entry name" value="AlphaKG_dependent_hydroxylases"/>
</dbReference>
<evidence type="ECO:0000313" key="9">
    <source>
        <dbReference type="Proteomes" id="UP000604046"/>
    </source>
</evidence>
<comment type="cofactor">
    <cofactor evidence="1">
        <name>Fe(2+)</name>
        <dbReference type="ChEBI" id="CHEBI:29033"/>
    </cofactor>
</comment>
<keyword evidence="6" id="KW-0408">Iron</keyword>
<comment type="caution">
    <text evidence="8">The sequence shown here is derived from an EMBL/GenBank/DDBJ whole genome shotgun (WGS) entry which is preliminary data.</text>
</comment>
<protein>
    <recommendedName>
        <fullName evidence="7">TauD/TfdA-like domain-containing protein</fullName>
    </recommendedName>
</protein>
<dbReference type="GO" id="GO:0046872">
    <property type="term" value="F:metal ion binding"/>
    <property type="evidence" value="ECO:0007669"/>
    <property type="project" value="UniProtKB-KW"/>
</dbReference>
<name>A0A812NLG6_9DINO</name>
<dbReference type="Gene3D" id="3.60.130.10">
    <property type="entry name" value="Clavaminate synthase-like"/>
    <property type="match status" value="1"/>
</dbReference>
<evidence type="ECO:0000259" key="7">
    <source>
        <dbReference type="Pfam" id="PF02668"/>
    </source>
</evidence>
<keyword evidence="9" id="KW-1185">Reference proteome</keyword>
<dbReference type="AlphaFoldDB" id="A0A812NLG6"/>
<dbReference type="PANTHER" id="PTHR10696">
    <property type="entry name" value="GAMMA-BUTYROBETAINE HYDROXYLASE-RELATED"/>
    <property type="match status" value="1"/>
</dbReference>
<dbReference type="SUPFAM" id="SSF51197">
    <property type="entry name" value="Clavaminate synthase-like"/>
    <property type="match status" value="1"/>
</dbReference>
<evidence type="ECO:0000313" key="8">
    <source>
        <dbReference type="EMBL" id="CAE7297900.1"/>
    </source>
</evidence>
<sequence length="489" mass="54170">MSSVVTGSISPHIAGCASAATELRVSWSDGTQSQYPWDWLERQMRPKKVESYLWNRGLGQFLPEVPYTSLSTQMGKVQLCTYLQRYGLGIIRGVHVENGMVAKVGNQIGHVRVTNYGSIFDVKDKGAQATNLAFTSQRIRAHTDNPYRDPFPGVQMLHCLQGAESGGATLFIDGFRVAEELRRQDPQSFQLLSETPHPFEYRDPDEGVLLRATAPVIQLGQGGSVERITFNNRSAAALPASFSNFEEYYRAWAAFDALANLDDFTVKLLMRPGDLAIWLNGRVMHGREGYRPGGPRHIQGAYLDQDEIHSTVMSALAEGVDLSSFDVHHLATDVCMEVLKSLPKRAKQNPLAEALKLATAARMLEAPSEVVLACLLHATHTPFPSEIWARAAEARGQVPDFRELRKPGSPLVKMGFSSKVVDLTEYLADALHFNELPSPKKEAFMALPEAETLLHCARQCEGDVASLDSLDSLDSFWGLVYEHLQEQSK</sequence>
<organism evidence="8 9">
    <name type="scientific">Symbiodinium natans</name>
    <dbReference type="NCBI Taxonomy" id="878477"/>
    <lineage>
        <taxon>Eukaryota</taxon>
        <taxon>Sar</taxon>
        <taxon>Alveolata</taxon>
        <taxon>Dinophyceae</taxon>
        <taxon>Suessiales</taxon>
        <taxon>Symbiodiniaceae</taxon>
        <taxon>Symbiodinium</taxon>
    </lineage>
</organism>
<dbReference type="InterPro" id="IPR003819">
    <property type="entry name" value="TauD/TfdA-like"/>
</dbReference>
<accession>A0A812NLG6</accession>